<dbReference type="RefSeq" id="WP_183242423.1">
    <property type="nucleotide sequence ID" value="NZ_JACHEQ010000006.1"/>
</dbReference>
<keyword evidence="1" id="KW-0472">Membrane</keyword>
<evidence type="ECO:0000313" key="3">
    <source>
        <dbReference type="Proteomes" id="UP000583699"/>
    </source>
</evidence>
<name>A0A7W8N7I2_9BACL</name>
<keyword evidence="1" id="KW-0812">Transmembrane</keyword>
<sequence length="427" mass="49193">MNHVLDMHYAKEKGVKLNYTVIFVLSLFFFNETIRSIFSVKYGWVNYLFLIFGFLFVTRSLFLKSNARFVLLFVVTTFSATVLTNTFFLNRGVGYFLMTISNFLLPLFLLSAKIDEEDALVSLRIFLKFFNVFIIILLGLGIFDYLSHSSIQLLLAQTLFRQNELGDLILLEHSWGIYRYYSIFGHPLTNAKYFLIFFIMNSIYAKYNDKLMINGYLLSIVTILGLLLSGSKTALVLGVFLIIFLNPIKKNKWFYVISVILVAVSFLNTSLFQDNLKQRFIQGIESGDITTGRNELLKLWIKKDIEKPSLFIGGGADYSREIVKKINGNINSFEYPFIMLAYDYGILGMLTIYFCIFIYPIFSLIKNKKYYILMLFLVLSLMINTNNGIANLGSDSLSSFCFITLIIMNLGSGPLKKKHSKKIRIVW</sequence>
<dbReference type="AlphaFoldDB" id="A0A7W8N7I2"/>
<evidence type="ECO:0000313" key="2">
    <source>
        <dbReference type="EMBL" id="MBB5355395.1"/>
    </source>
</evidence>
<reference evidence="2 3" key="1">
    <citation type="submission" date="2020-08" db="EMBL/GenBank/DDBJ databases">
        <title>Genomic Encyclopedia of Type Strains, Phase IV (KMG-IV): sequencing the most valuable type-strain genomes for metagenomic binning, comparative biology and taxonomic classification.</title>
        <authorList>
            <person name="Goeker M."/>
        </authorList>
    </citation>
    <scope>NUCLEOTIDE SEQUENCE [LARGE SCALE GENOMIC DNA]</scope>
    <source>
        <strain evidence="2 3">DSM 19169</strain>
    </source>
</reference>
<dbReference type="Proteomes" id="UP000583699">
    <property type="component" value="Unassembled WGS sequence"/>
</dbReference>
<feature type="transmembrane region" description="Helical" evidence="1">
    <location>
        <begin position="95"/>
        <end position="114"/>
    </location>
</feature>
<organism evidence="2 3">
    <name type="scientific">Anoxybacillus mongoliensis</name>
    <dbReference type="NCBI Taxonomy" id="452565"/>
    <lineage>
        <taxon>Bacteria</taxon>
        <taxon>Bacillati</taxon>
        <taxon>Bacillota</taxon>
        <taxon>Bacilli</taxon>
        <taxon>Bacillales</taxon>
        <taxon>Anoxybacillaceae</taxon>
        <taxon>Anoxybacillus</taxon>
    </lineage>
</organism>
<feature type="transmembrane region" description="Helical" evidence="1">
    <location>
        <begin position="17"/>
        <end position="38"/>
    </location>
</feature>
<feature type="transmembrane region" description="Helical" evidence="1">
    <location>
        <begin position="371"/>
        <end position="390"/>
    </location>
</feature>
<feature type="transmembrane region" description="Helical" evidence="1">
    <location>
        <begin position="126"/>
        <end position="146"/>
    </location>
</feature>
<comment type="caution">
    <text evidence="2">The sequence shown here is derived from an EMBL/GenBank/DDBJ whole genome shotgun (WGS) entry which is preliminary data.</text>
</comment>
<protein>
    <submittedName>
        <fullName evidence="2">Uncharacterized protein</fullName>
    </submittedName>
</protein>
<accession>A0A7W8N7I2</accession>
<feature type="transmembrane region" description="Helical" evidence="1">
    <location>
        <begin position="337"/>
        <end position="359"/>
    </location>
</feature>
<feature type="transmembrane region" description="Helical" evidence="1">
    <location>
        <begin position="216"/>
        <end position="246"/>
    </location>
</feature>
<proteinExistence type="predicted"/>
<gene>
    <name evidence="2" type="ORF">HNR43_001367</name>
</gene>
<feature type="transmembrane region" description="Helical" evidence="1">
    <location>
        <begin position="44"/>
        <end position="62"/>
    </location>
</feature>
<keyword evidence="3" id="KW-1185">Reference proteome</keyword>
<keyword evidence="1" id="KW-1133">Transmembrane helix</keyword>
<evidence type="ECO:0000256" key="1">
    <source>
        <dbReference type="SAM" id="Phobius"/>
    </source>
</evidence>
<feature type="transmembrane region" description="Helical" evidence="1">
    <location>
        <begin position="253"/>
        <end position="272"/>
    </location>
</feature>
<feature type="transmembrane region" description="Helical" evidence="1">
    <location>
        <begin position="396"/>
        <end position="415"/>
    </location>
</feature>
<feature type="transmembrane region" description="Helical" evidence="1">
    <location>
        <begin position="69"/>
        <end position="89"/>
    </location>
</feature>
<dbReference type="EMBL" id="JACHEQ010000006">
    <property type="protein sequence ID" value="MBB5355395.1"/>
    <property type="molecule type" value="Genomic_DNA"/>
</dbReference>